<keyword evidence="2" id="KW-0808">Transferase</keyword>
<evidence type="ECO:0000256" key="2">
    <source>
        <dbReference type="ARBA" id="ARBA00022679"/>
    </source>
</evidence>
<reference evidence="8 9" key="1">
    <citation type="submission" date="2011-02" db="EMBL/GenBank/DDBJ databases">
        <title>The Genome Sequence of Sphaeroforma arctica JP610.</title>
        <authorList>
            <consortium name="The Broad Institute Genome Sequencing Platform"/>
            <person name="Russ C."/>
            <person name="Cuomo C."/>
            <person name="Young S.K."/>
            <person name="Zeng Q."/>
            <person name="Gargeya S."/>
            <person name="Alvarado L."/>
            <person name="Berlin A."/>
            <person name="Chapman S.B."/>
            <person name="Chen Z."/>
            <person name="Freedman E."/>
            <person name="Gellesch M."/>
            <person name="Goldberg J."/>
            <person name="Griggs A."/>
            <person name="Gujja S."/>
            <person name="Heilman E."/>
            <person name="Heiman D."/>
            <person name="Howarth C."/>
            <person name="Mehta T."/>
            <person name="Neiman D."/>
            <person name="Pearson M."/>
            <person name="Roberts A."/>
            <person name="Saif S."/>
            <person name="Shea T."/>
            <person name="Shenoy N."/>
            <person name="Sisk P."/>
            <person name="Stolte C."/>
            <person name="Sykes S."/>
            <person name="White J."/>
            <person name="Yandava C."/>
            <person name="Burger G."/>
            <person name="Gray M.W."/>
            <person name="Holland P.W.H."/>
            <person name="King N."/>
            <person name="Lang F.B.F."/>
            <person name="Roger A.J."/>
            <person name="Ruiz-Trillo I."/>
            <person name="Haas B."/>
            <person name="Nusbaum C."/>
            <person name="Birren B."/>
        </authorList>
    </citation>
    <scope>NUCLEOTIDE SEQUENCE [LARGE SCALE GENOMIC DNA]</scope>
    <source>
        <strain evidence="8 9">JP610</strain>
    </source>
</reference>
<name>A0A0L0F8W2_9EUKA</name>
<evidence type="ECO:0000256" key="4">
    <source>
        <dbReference type="ARBA" id="ARBA00022777"/>
    </source>
</evidence>
<evidence type="ECO:0000256" key="6">
    <source>
        <dbReference type="ARBA" id="ARBA00047899"/>
    </source>
</evidence>
<dbReference type="EC" id="2.7.11.1" evidence="1"/>
<comment type="catalytic activity">
    <reaction evidence="6">
        <text>L-threonyl-[protein] + ATP = O-phospho-L-threonyl-[protein] + ADP + H(+)</text>
        <dbReference type="Rhea" id="RHEA:46608"/>
        <dbReference type="Rhea" id="RHEA-COMP:11060"/>
        <dbReference type="Rhea" id="RHEA-COMP:11605"/>
        <dbReference type="ChEBI" id="CHEBI:15378"/>
        <dbReference type="ChEBI" id="CHEBI:30013"/>
        <dbReference type="ChEBI" id="CHEBI:30616"/>
        <dbReference type="ChEBI" id="CHEBI:61977"/>
        <dbReference type="ChEBI" id="CHEBI:456216"/>
        <dbReference type="EC" id="2.7.11.1"/>
    </reaction>
</comment>
<evidence type="ECO:0000256" key="7">
    <source>
        <dbReference type="ARBA" id="ARBA00048679"/>
    </source>
</evidence>
<keyword evidence="4" id="KW-0418">Kinase</keyword>
<dbReference type="GO" id="GO:0070525">
    <property type="term" value="P:tRNA threonylcarbamoyladenosine metabolic process"/>
    <property type="evidence" value="ECO:0007669"/>
    <property type="project" value="TreeGrafter"/>
</dbReference>
<dbReference type="GO" id="GO:0005524">
    <property type="term" value="F:ATP binding"/>
    <property type="evidence" value="ECO:0007669"/>
    <property type="project" value="UniProtKB-KW"/>
</dbReference>
<keyword evidence="9" id="KW-1185">Reference proteome</keyword>
<proteinExistence type="predicted"/>
<feature type="non-terminal residue" evidence="8">
    <location>
        <position position="1"/>
    </location>
</feature>
<dbReference type="PANTHER" id="PTHR12209:SF0">
    <property type="entry name" value="EKC_KEOPS COMPLEX SUBUNIT TP53RK"/>
    <property type="match status" value="1"/>
</dbReference>
<evidence type="ECO:0000256" key="5">
    <source>
        <dbReference type="ARBA" id="ARBA00022840"/>
    </source>
</evidence>
<dbReference type="EMBL" id="KQ246003">
    <property type="protein sequence ID" value="KNC73152.1"/>
    <property type="molecule type" value="Genomic_DNA"/>
</dbReference>
<sequence length="77" mass="8715">DVKVLIDFGLSYTSALPEDKGVDLYVLERAFLSTHPNSEKLFEHVLSAYTQAYEQSGPVITRLADVRRRGRKRDMSG</sequence>
<dbReference type="GO" id="GO:0005829">
    <property type="term" value="C:cytosol"/>
    <property type="evidence" value="ECO:0007669"/>
    <property type="project" value="TreeGrafter"/>
</dbReference>
<keyword evidence="3" id="KW-0547">Nucleotide-binding</keyword>
<comment type="catalytic activity">
    <reaction evidence="7">
        <text>L-seryl-[protein] + ATP = O-phospho-L-seryl-[protein] + ADP + H(+)</text>
        <dbReference type="Rhea" id="RHEA:17989"/>
        <dbReference type="Rhea" id="RHEA-COMP:9863"/>
        <dbReference type="Rhea" id="RHEA-COMP:11604"/>
        <dbReference type="ChEBI" id="CHEBI:15378"/>
        <dbReference type="ChEBI" id="CHEBI:29999"/>
        <dbReference type="ChEBI" id="CHEBI:30616"/>
        <dbReference type="ChEBI" id="CHEBI:83421"/>
        <dbReference type="ChEBI" id="CHEBI:456216"/>
        <dbReference type="EC" id="2.7.11.1"/>
    </reaction>
</comment>
<evidence type="ECO:0000313" key="9">
    <source>
        <dbReference type="Proteomes" id="UP000054560"/>
    </source>
</evidence>
<dbReference type="PANTHER" id="PTHR12209">
    <property type="entry name" value="NON-SPECIFIC SERINE/THREONINE PROTEIN KINASE"/>
    <property type="match status" value="1"/>
</dbReference>
<evidence type="ECO:0000256" key="3">
    <source>
        <dbReference type="ARBA" id="ARBA00022741"/>
    </source>
</evidence>
<dbReference type="GO" id="GO:0000408">
    <property type="term" value="C:EKC/KEOPS complex"/>
    <property type="evidence" value="ECO:0007669"/>
    <property type="project" value="TreeGrafter"/>
</dbReference>
<dbReference type="GO" id="GO:0004674">
    <property type="term" value="F:protein serine/threonine kinase activity"/>
    <property type="evidence" value="ECO:0007669"/>
    <property type="project" value="UniProtKB-EC"/>
</dbReference>
<dbReference type="Proteomes" id="UP000054560">
    <property type="component" value="Unassembled WGS sequence"/>
</dbReference>
<dbReference type="GO" id="GO:0005634">
    <property type="term" value="C:nucleus"/>
    <property type="evidence" value="ECO:0007669"/>
    <property type="project" value="TreeGrafter"/>
</dbReference>
<gene>
    <name evidence="8" type="ORF">SARC_14290</name>
</gene>
<dbReference type="AlphaFoldDB" id="A0A0L0F8W2"/>
<dbReference type="eggNOG" id="KOG3087">
    <property type="taxonomic scope" value="Eukaryota"/>
</dbReference>
<accession>A0A0L0F8W2</accession>
<protein>
    <recommendedName>
        <fullName evidence="1">non-specific serine/threonine protein kinase</fullName>
        <ecNumber evidence="1">2.7.11.1</ecNumber>
    </recommendedName>
</protein>
<dbReference type="GeneID" id="25914794"/>
<dbReference type="STRING" id="667725.A0A0L0F8W2"/>
<dbReference type="RefSeq" id="XP_014147054.1">
    <property type="nucleotide sequence ID" value="XM_014291579.1"/>
</dbReference>
<dbReference type="Gene3D" id="1.10.510.10">
    <property type="entry name" value="Transferase(Phosphotransferase) domain 1"/>
    <property type="match status" value="1"/>
</dbReference>
<evidence type="ECO:0000256" key="1">
    <source>
        <dbReference type="ARBA" id="ARBA00012513"/>
    </source>
</evidence>
<evidence type="ECO:0000313" key="8">
    <source>
        <dbReference type="EMBL" id="KNC73152.1"/>
    </source>
</evidence>
<keyword evidence="5" id="KW-0067">ATP-binding</keyword>
<dbReference type="OrthoDB" id="3399at2759"/>
<organism evidence="8 9">
    <name type="scientific">Sphaeroforma arctica JP610</name>
    <dbReference type="NCBI Taxonomy" id="667725"/>
    <lineage>
        <taxon>Eukaryota</taxon>
        <taxon>Ichthyosporea</taxon>
        <taxon>Ichthyophonida</taxon>
        <taxon>Sphaeroforma</taxon>
    </lineage>
</organism>